<protein>
    <recommendedName>
        <fullName evidence="6">Hydrophobin</fullName>
    </recommendedName>
</protein>
<reference evidence="4 5" key="1">
    <citation type="journal article" date="2014" name="Genome Announc.">
        <title>Draft genome sequence of Sclerotinia borealis, a psychrophilic plant pathogenic fungus.</title>
        <authorList>
            <person name="Mardanov A.V."/>
            <person name="Beletsky A.V."/>
            <person name="Kadnikov V.V."/>
            <person name="Ignatov A.N."/>
            <person name="Ravin N.V."/>
        </authorList>
    </citation>
    <scope>NUCLEOTIDE SEQUENCE [LARGE SCALE GENOMIC DNA]</scope>
    <source>
        <strain evidence="5">F-4157</strain>
    </source>
</reference>
<gene>
    <name evidence="4" type="ORF">SBOR_9394</name>
</gene>
<keyword evidence="3" id="KW-0732">Signal</keyword>
<feature type="signal peptide" evidence="3">
    <location>
        <begin position="1"/>
        <end position="18"/>
    </location>
</feature>
<comment type="similarity">
    <text evidence="1">Belongs to the cerato-ulmin hydrophobin family.</text>
</comment>
<dbReference type="OrthoDB" id="4500971at2759"/>
<proteinExistence type="inferred from homology"/>
<dbReference type="InterPro" id="IPR010636">
    <property type="entry name" value="Class_II_hydrophobin"/>
</dbReference>
<dbReference type="CDD" id="cd23508">
    <property type="entry name" value="hydrophobin_II"/>
    <property type="match status" value="1"/>
</dbReference>
<dbReference type="Pfam" id="PF06766">
    <property type="entry name" value="Hydrophobin_2"/>
    <property type="match status" value="1"/>
</dbReference>
<evidence type="ECO:0000256" key="2">
    <source>
        <dbReference type="ARBA" id="ARBA00023157"/>
    </source>
</evidence>
<dbReference type="AlphaFoldDB" id="W9C5P3"/>
<dbReference type="PANTHER" id="PTHR42341">
    <property type="entry name" value="HYDROPHOBIN"/>
    <property type="match status" value="1"/>
</dbReference>
<dbReference type="InterPro" id="IPR036686">
    <property type="entry name" value="Class_II_Hydrophobin_sf"/>
</dbReference>
<dbReference type="GO" id="GO:0005576">
    <property type="term" value="C:extracellular region"/>
    <property type="evidence" value="ECO:0007669"/>
    <property type="project" value="InterPro"/>
</dbReference>
<evidence type="ECO:0000313" key="4">
    <source>
        <dbReference type="EMBL" id="ESZ90224.1"/>
    </source>
</evidence>
<evidence type="ECO:0008006" key="6">
    <source>
        <dbReference type="Google" id="ProtNLM"/>
    </source>
</evidence>
<sequence length="92" mass="9122">MQFTTTTIFAVLSALVAASPLQPRRSGLCSSALDTALCCDVSVAGVANLNCAAPSTTPTTLATFQAICATGGQQASCCVLPLAGEALLCTAP</sequence>
<dbReference type="Gene3D" id="3.20.120.10">
    <property type="entry name" value="Hydrophobin"/>
    <property type="match status" value="1"/>
</dbReference>
<name>W9C5P3_SCLBF</name>
<dbReference type="Proteomes" id="UP000019487">
    <property type="component" value="Unassembled WGS sequence"/>
</dbReference>
<keyword evidence="5" id="KW-1185">Reference proteome</keyword>
<dbReference type="SUPFAM" id="SSF101751">
    <property type="entry name" value="Hydrophobin II, HfbII"/>
    <property type="match status" value="1"/>
</dbReference>
<evidence type="ECO:0000256" key="1">
    <source>
        <dbReference type="ARBA" id="ARBA00009576"/>
    </source>
</evidence>
<dbReference type="PANTHER" id="PTHR42341:SF2">
    <property type="entry name" value="HYDROPHOBIN"/>
    <property type="match status" value="1"/>
</dbReference>
<feature type="chain" id="PRO_5004918782" description="Hydrophobin" evidence="3">
    <location>
        <begin position="19"/>
        <end position="92"/>
    </location>
</feature>
<evidence type="ECO:0000313" key="5">
    <source>
        <dbReference type="Proteomes" id="UP000019487"/>
    </source>
</evidence>
<evidence type="ECO:0000256" key="3">
    <source>
        <dbReference type="SAM" id="SignalP"/>
    </source>
</evidence>
<dbReference type="HOGENOM" id="CLU_141181_2_2_1"/>
<keyword evidence="2" id="KW-1015">Disulfide bond</keyword>
<comment type="caution">
    <text evidence="4">The sequence shown here is derived from an EMBL/GenBank/DDBJ whole genome shotgun (WGS) entry which is preliminary data.</text>
</comment>
<accession>W9C5P3</accession>
<organism evidence="4 5">
    <name type="scientific">Sclerotinia borealis (strain F-4128)</name>
    <dbReference type="NCBI Taxonomy" id="1432307"/>
    <lineage>
        <taxon>Eukaryota</taxon>
        <taxon>Fungi</taxon>
        <taxon>Dikarya</taxon>
        <taxon>Ascomycota</taxon>
        <taxon>Pezizomycotina</taxon>
        <taxon>Leotiomycetes</taxon>
        <taxon>Helotiales</taxon>
        <taxon>Sclerotiniaceae</taxon>
        <taxon>Sclerotinia</taxon>
    </lineage>
</organism>
<dbReference type="STRING" id="1432307.W9C5P3"/>
<dbReference type="EMBL" id="AYSA01000670">
    <property type="protein sequence ID" value="ESZ90224.1"/>
    <property type="molecule type" value="Genomic_DNA"/>
</dbReference>